<keyword evidence="2 9" id="KW-0808">Transferase</keyword>
<dbReference type="GO" id="GO:0016301">
    <property type="term" value="F:kinase activity"/>
    <property type="evidence" value="ECO:0007669"/>
    <property type="project" value="UniProtKB-KW"/>
</dbReference>
<keyword evidence="3" id="KW-0548">Nucleotidyltransferase</keyword>
<dbReference type="Gene3D" id="3.40.50.620">
    <property type="entry name" value="HUPs"/>
    <property type="match status" value="1"/>
</dbReference>
<feature type="domain" description="Cytidyltransferase-like" evidence="8">
    <location>
        <begin position="312"/>
        <end position="411"/>
    </location>
</feature>
<dbReference type="InterPro" id="IPR014729">
    <property type="entry name" value="Rossmann-like_a/b/a_fold"/>
</dbReference>
<dbReference type="PANTHER" id="PTHR43793:SF2">
    <property type="entry name" value="BIFUNCTIONAL PROTEIN HLDE"/>
    <property type="match status" value="1"/>
</dbReference>
<dbReference type="AlphaFoldDB" id="A0A3R8PXT9"/>
<dbReference type="UniPathway" id="UPA00958"/>
<dbReference type="RefSeq" id="WP_125092256.1">
    <property type="nucleotide sequence ID" value="NZ_RSAA01000020.1"/>
</dbReference>
<organism evidence="9 10">
    <name type="scientific">Saccharopolyspora rhizosphaerae</name>
    <dbReference type="NCBI Taxonomy" id="2492662"/>
    <lineage>
        <taxon>Bacteria</taxon>
        <taxon>Bacillati</taxon>
        <taxon>Actinomycetota</taxon>
        <taxon>Actinomycetes</taxon>
        <taxon>Pseudonocardiales</taxon>
        <taxon>Pseudonocardiaceae</taxon>
        <taxon>Saccharopolyspora</taxon>
    </lineage>
</organism>
<evidence type="ECO:0000259" key="7">
    <source>
        <dbReference type="Pfam" id="PF00294"/>
    </source>
</evidence>
<keyword evidence="6" id="KW-0119">Carbohydrate metabolism</keyword>
<evidence type="ECO:0000256" key="6">
    <source>
        <dbReference type="ARBA" id="ARBA00023277"/>
    </source>
</evidence>
<comment type="caution">
    <text evidence="9">The sequence shown here is derived from an EMBL/GenBank/DDBJ whole genome shotgun (WGS) entry which is preliminary data.</text>
</comment>
<dbReference type="EMBL" id="RSAA01000020">
    <property type="protein sequence ID" value="RRO14188.1"/>
    <property type="molecule type" value="Genomic_DNA"/>
</dbReference>
<dbReference type="Gene3D" id="3.40.1190.20">
    <property type="match status" value="1"/>
</dbReference>
<dbReference type="SUPFAM" id="SSF52374">
    <property type="entry name" value="Nucleotidylyl transferase"/>
    <property type="match status" value="1"/>
</dbReference>
<keyword evidence="10" id="KW-1185">Reference proteome</keyword>
<reference evidence="9 10" key="1">
    <citation type="submission" date="2018-11" db="EMBL/GenBank/DDBJ databases">
        <title>Saccharopolyspora rhizosphaerae sp. nov., an actinomycete isolated from rhizosphere soil in Thailand.</title>
        <authorList>
            <person name="Intra B."/>
            <person name="Euanorasetr J."/>
            <person name="Take A."/>
            <person name="Inahashi Y."/>
            <person name="Mori M."/>
            <person name="Panbangred W."/>
            <person name="Matsumoto A."/>
        </authorList>
    </citation>
    <scope>NUCLEOTIDE SEQUENCE [LARGE SCALE GENOMIC DNA]</scope>
    <source>
        <strain evidence="9 10">H219</strain>
    </source>
</reference>
<keyword evidence="4 9" id="KW-0418">Kinase</keyword>
<evidence type="ECO:0000256" key="2">
    <source>
        <dbReference type="ARBA" id="ARBA00022679"/>
    </source>
</evidence>
<evidence type="ECO:0000259" key="8">
    <source>
        <dbReference type="Pfam" id="PF01467"/>
    </source>
</evidence>
<proteinExistence type="predicted"/>
<dbReference type="PANTHER" id="PTHR43793">
    <property type="entry name" value="FAD SYNTHASE"/>
    <property type="match status" value="1"/>
</dbReference>
<evidence type="ECO:0000256" key="4">
    <source>
        <dbReference type="ARBA" id="ARBA00022777"/>
    </source>
</evidence>
<dbReference type="NCBIfam" id="TIGR00125">
    <property type="entry name" value="cyt_tran_rel"/>
    <property type="match status" value="1"/>
</dbReference>
<dbReference type="InterPro" id="IPR050385">
    <property type="entry name" value="Archaeal_FAD_synthase"/>
</dbReference>
<evidence type="ECO:0000313" key="10">
    <source>
        <dbReference type="Proteomes" id="UP000274515"/>
    </source>
</evidence>
<keyword evidence="5" id="KW-0511">Multifunctional enzyme</keyword>
<name>A0A3R8PXT9_9PSEU</name>
<protein>
    <submittedName>
        <fullName evidence="9">Bifunctional heptose 7-phosphate kinase/heptose 1-phosphate adenyltransferase</fullName>
    </submittedName>
</protein>
<sequence length="453" mass="46896">MKLVIVGDALLDLDLTGSATRLCPDAPVPVVDVEARRGRPGGAALAAVLAAGQGVEVTLISGRGADPAGYELDRLLPAGIRAVDLPFTGGTPSKTRVRAGGQSVVRLDSGAGFVPDVAPGPSVVRELRSADAVLVADYGRGATANSRLRHELSRLPPGTPLVWDPHPRGAPPVARADLVVPNESEATLFSGITAQPAGAMALWREWECGAVAVTRGERGAALAPSGELIAAPALDGAVDTCGAGDGFAVAVVLALARGESTSDAVTDAVLAATRFVASGGAGAWTASEQPAAATGLDVVHRVRERGGRLVAAGGCFDLLHPGHVNLLNQARGLGDALVVCLNSDASVRRLKGPPRPLVGVEDRKCLLEALGSVDAVAVFEETTPCRLLAELRPDVWVKGGDYEPSRMPEARIVEQFGGEVVRVPLTDGYSTTRMLRKMLELDVNREDLHERAG</sequence>
<evidence type="ECO:0000256" key="5">
    <source>
        <dbReference type="ARBA" id="ARBA00023268"/>
    </source>
</evidence>
<dbReference type="InterPro" id="IPR029056">
    <property type="entry name" value="Ribokinase-like"/>
</dbReference>
<dbReference type="InterPro" id="IPR002173">
    <property type="entry name" value="Carboh/pur_kinase_PfkB_CS"/>
</dbReference>
<dbReference type="InterPro" id="IPR011611">
    <property type="entry name" value="PfkB_dom"/>
</dbReference>
<dbReference type="PROSITE" id="PS00584">
    <property type="entry name" value="PFKB_KINASES_2"/>
    <property type="match status" value="1"/>
</dbReference>
<dbReference type="SUPFAM" id="SSF53613">
    <property type="entry name" value="Ribokinase-like"/>
    <property type="match status" value="1"/>
</dbReference>
<dbReference type="Proteomes" id="UP000274515">
    <property type="component" value="Unassembled WGS sequence"/>
</dbReference>
<evidence type="ECO:0000313" key="9">
    <source>
        <dbReference type="EMBL" id="RRO14188.1"/>
    </source>
</evidence>
<gene>
    <name evidence="9" type="ORF">EIL87_20790</name>
</gene>
<dbReference type="Pfam" id="PF01467">
    <property type="entry name" value="CTP_transf_like"/>
    <property type="match status" value="1"/>
</dbReference>
<evidence type="ECO:0000256" key="3">
    <source>
        <dbReference type="ARBA" id="ARBA00022695"/>
    </source>
</evidence>
<feature type="domain" description="Carbohydrate kinase PfkB" evidence="7">
    <location>
        <begin position="2"/>
        <end position="283"/>
    </location>
</feature>
<dbReference type="Pfam" id="PF00294">
    <property type="entry name" value="PfkB"/>
    <property type="match status" value="1"/>
</dbReference>
<accession>A0A3R8PXT9</accession>
<dbReference type="OrthoDB" id="9802794at2"/>
<dbReference type="InterPro" id="IPR004821">
    <property type="entry name" value="Cyt_trans-like"/>
</dbReference>
<dbReference type="GO" id="GO:0016779">
    <property type="term" value="F:nucleotidyltransferase activity"/>
    <property type="evidence" value="ECO:0007669"/>
    <property type="project" value="UniProtKB-KW"/>
</dbReference>
<comment type="pathway">
    <text evidence="1">Bacterial outer membrane biogenesis; LPS core biosynthesis.</text>
</comment>
<evidence type="ECO:0000256" key="1">
    <source>
        <dbReference type="ARBA" id="ARBA00004713"/>
    </source>
</evidence>
<dbReference type="GO" id="GO:0009244">
    <property type="term" value="P:lipopolysaccharide core region biosynthetic process"/>
    <property type="evidence" value="ECO:0007669"/>
    <property type="project" value="UniProtKB-UniPathway"/>
</dbReference>